<dbReference type="GO" id="GO:0045893">
    <property type="term" value="P:positive regulation of DNA-templated transcription"/>
    <property type="evidence" value="ECO:0007669"/>
    <property type="project" value="TreeGrafter"/>
</dbReference>
<evidence type="ECO:0000313" key="6">
    <source>
        <dbReference type="Proteomes" id="UP000019114"/>
    </source>
</evidence>
<feature type="compositionally biased region" description="Basic and acidic residues" evidence="4">
    <location>
        <begin position="1"/>
        <end position="35"/>
    </location>
</feature>
<accession>W4ID43</accession>
<organism evidence="5 6">
    <name type="scientific">Plasmodium falciparum NF135/5.C10</name>
    <dbReference type="NCBI Taxonomy" id="1036726"/>
    <lineage>
        <taxon>Eukaryota</taxon>
        <taxon>Sar</taxon>
        <taxon>Alveolata</taxon>
        <taxon>Apicomplexa</taxon>
        <taxon>Aconoidasida</taxon>
        <taxon>Haemosporida</taxon>
        <taxon>Plasmodiidae</taxon>
        <taxon>Plasmodium</taxon>
        <taxon>Plasmodium (Laverania)</taxon>
    </lineage>
</organism>
<sequence>MNENNVKEMNNKNENKFSKKGNENLYNKKSDEKLSEAASYKKSKKSSYIDNVYNKKLNLCEDKISYCDKKKKENINVDEEKKKVTVVEVGKNNISNVDLQKNNITNVKVQKNNITNVKAQKNNITNVKEEVENKSSMCKNVLSTKRLKDVQKDKYNICDIKGKNNTSSPYIKTLSLQNVKKNPLSYSNDKIGKKNSQDLEVHKDAFATTKGNNNNNHNNNHNNNYYNNTINEEKNEKEEVSFNISETPNAIGTNMGNYISQDEDNYNKSSFDKNDLDTAIGNAEKKGGLKQPLNIINEEINSHDLRRNNKDIIANIEKSSKYYKEKKDSFLSTLKSKGHEKKEVYTSNLNQAKDEEIMIQTIFIEQNDNNDNVQNKIDSIEQTIEENKNVKYNNMLSNKTGNILKKQSDILQKGICEEENYSSSSTNVATYIVNKHADSDSHNKKDYEIADGGIVENNIKNDKYLDDQFGEDKYLGDQFGEDKYLDNQFGEDKYLDDHIPSDELTSEIPNIMSNPHIQLSEDSLENIKEKFDNVRSNYAEDFVDIKIYDEDSEIDDIQNNELDYFWNNKDVSNILNKESNTVIKSFEGNNEEDEKIILNSENCIDGVRIGPIDFPDFNIKRKNDKIIYAQMRRSQSDNLYKRKNIAHLINKRNTMDNIVNNENMEITLSNNEYIYNNNNNNNDNNNNNNNNNLYYANNTLPEKNEEQTDDMNIADKLDIIKKKLAINNNIDIDNINYERFDMYQVDFEKIGLNVSNLEKEEKYILLLYISEKKLEYVWNEREAFKRAHSNIKNFQVNQNKMRELKNEKRENAVLIDTQYFKSNDMRNYETYILNKKNNKNVKYKSSNNSSTNNTNTFSNIGRSISLTSSFDMCEKKYNNSKDFSLLLERHKYNKMGNHQYVEKMNSDDYNDIISNDEKVQDVGFFLPFYRKLLKKYETINNVVINNDTTSNDVVGNNNICNNNICDKRDEGENSHKYMSNEKALFEKFLKSFISLFFQDECIDQFLNYYDDMKTSKNEEDALLTHSLCIEYMCNCFEDIYVQKDYIENDEKKFWFLHFSDIMKDIINNFIENENLVNKIRKIQIVNNILKDEVKTYSIKVAHEDIYLNVSQNFIEDYENVIVSKDVGFFNLYILDKNYKYNYHTYTKQTYNQKMKRENSKDNINKYVDRYNQINYTNSFWSYIFGYFNNIYNNWSQEKEDTDNSSCSNSAESLQNDIINSSKLVIQNFSNSDEEESGDISVTTDDENYPNLEEQKCKNKNKSIIKNEQDIENTILHKRPKQNHEEKVSTDEILLKGNKKNKYRKNKYKNDDSKKIKNTKSVDTNILQNDEGVDTNINNKELNNYMNNEIKFNYLEKQDYILGSSTNIDDSIIESNLSNVSFHNSENSNDIKLDGFYVVNKKEEKKQNITKEEEQSEMLNNNINIINNNNNNNNNKNNSNNNKSCSNIYKNRDCHISSYKNSKCDNRKYLGNVANLVSFQYKGSLPKENINNLKKINKNKNVIGCYLSSSDDSLVGVHIKSDMVQDSVDTHFVMERCRKYNKQIKKSYVHILNANKKQYLAVNLNTYKIIYTNKYDDTIYMDEYNEQHKISTYFQLQSISDMMKNILIEDIVQSVADILC</sequence>
<evidence type="ECO:0000256" key="2">
    <source>
        <dbReference type="ARBA" id="ARBA00023163"/>
    </source>
</evidence>
<evidence type="ECO:0000256" key="1">
    <source>
        <dbReference type="ARBA" id="ARBA00023015"/>
    </source>
</evidence>
<protein>
    <submittedName>
        <fullName evidence="5">Uncharacterized protein</fullName>
    </submittedName>
</protein>
<dbReference type="OrthoDB" id="377725at2759"/>
<proteinExistence type="predicted"/>
<feature type="coiled-coil region" evidence="3">
    <location>
        <begin position="363"/>
        <end position="390"/>
    </location>
</feature>
<feature type="region of interest" description="Disordered" evidence="4">
    <location>
        <begin position="1424"/>
        <end position="1443"/>
    </location>
</feature>
<dbReference type="PANTHER" id="PTHR45838">
    <property type="entry name" value="HISTONE-LYSINE-N-METHYLTRANSFERASE 2 KMT2 FAMILY MEMBER"/>
    <property type="match status" value="1"/>
</dbReference>
<evidence type="ECO:0000313" key="5">
    <source>
        <dbReference type="EMBL" id="ETW40954.1"/>
    </source>
</evidence>
<dbReference type="EMBL" id="KI926064">
    <property type="protein sequence ID" value="ETW40954.1"/>
    <property type="molecule type" value="Genomic_DNA"/>
</dbReference>
<name>W4ID43_PLAFA</name>
<evidence type="ECO:0000256" key="4">
    <source>
        <dbReference type="SAM" id="MobiDB-lite"/>
    </source>
</evidence>
<dbReference type="Proteomes" id="UP000019114">
    <property type="component" value="Unassembled WGS sequence"/>
</dbReference>
<keyword evidence="1" id="KW-0805">Transcription regulation</keyword>
<dbReference type="PANTHER" id="PTHR45838:SF4">
    <property type="entry name" value="HISTONE-LYSINE N-METHYLTRANSFERASE TRITHORAX"/>
    <property type="match status" value="1"/>
</dbReference>
<reference evidence="5 6" key="1">
    <citation type="submission" date="2013-02" db="EMBL/GenBank/DDBJ databases">
        <title>The Genome Annotation of Plasmodium falciparum NF135/5.C10.</title>
        <authorList>
            <consortium name="The Broad Institute Genome Sequencing Platform"/>
            <consortium name="The Broad Institute Genome Sequencing Center for Infectious Disease"/>
            <person name="Neafsey D."/>
            <person name="Hoffman S."/>
            <person name="Volkman S."/>
            <person name="Rosenthal P."/>
            <person name="Walker B."/>
            <person name="Young S.K."/>
            <person name="Zeng Q."/>
            <person name="Gargeya S."/>
            <person name="Fitzgerald M."/>
            <person name="Haas B."/>
            <person name="Abouelleil A."/>
            <person name="Allen A.W."/>
            <person name="Alvarado L."/>
            <person name="Arachchi H.M."/>
            <person name="Berlin A.M."/>
            <person name="Chapman S.B."/>
            <person name="Gainer-Dewar J."/>
            <person name="Goldberg J."/>
            <person name="Griggs A."/>
            <person name="Gujja S."/>
            <person name="Hansen M."/>
            <person name="Howarth C."/>
            <person name="Imamovic A."/>
            <person name="Ireland A."/>
            <person name="Larimer J."/>
            <person name="McCowan C."/>
            <person name="Murphy C."/>
            <person name="Pearson M."/>
            <person name="Poon T.W."/>
            <person name="Priest M."/>
            <person name="Roberts A."/>
            <person name="Saif S."/>
            <person name="Shea T."/>
            <person name="Sisk P."/>
            <person name="Sykes S."/>
            <person name="Wortman J."/>
            <person name="Nusbaum C."/>
            <person name="Birren B."/>
        </authorList>
    </citation>
    <scope>NUCLEOTIDE SEQUENCE [LARGE SCALE GENOMIC DNA]</scope>
    <source>
        <strain evidence="5 6">NF135/5.C10</strain>
    </source>
</reference>
<reference evidence="5 6" key="2">
    <citation type="submission" date="2013-02" db="EMBL/GenBank/DDBJ databases">
        <title>The Genome Sequence of Plasmodium falciparum NF135/5.C10.</title>
        <authorList>
            <consortium name="The Broad Institute Genome Sequencing Platform"/>
            <consortium name="The Broad Institute Genome Sequencing Center for Infectious Disease"/>
            <person name="Neafsey D."/>
            <person name="Cheeseman I."/>
            <person name="Volkman S."/>
            <person name="Adams J."/>
            <person name="Walker B."/>
            <person name="Young S.K."/>
            <person name="Zeng Q."/>
            <person name="Gargeya S."/>
            <person name="Fitzgerald M."/>
            <person name="Haas B."/>
            <person name="Abouelleil A."/>
            <person name="Alvarado L."/>
            <person name="Arachchi H.M."/>
            <person name="Berlin A.M."/>
            <person name="Chapman S.B."/>
            <person name="Dewar J."/>
            <person name="Goldberg J."/>
            <person name="Griggs A."/>
            <person name="Gujja S."/>
            <person name="Hansen M."/>
            <person name="Howarth C."/>
            <person name="Imamovic A."/>
            <person name="Larimer J."/>
            <person name="McCowan C."/>
            <person name="Murphy C."/>
            <person name="Neiman D."/>
            <person name="Pearson M."/>
            <person name="Priest M."/>
            <person name="Roberts A."/>
            <person name="Saif S."/>
            <person name="Shea T."/>
            <person name="Sisk P."/>
            <person name="Sykes S."/>
            <person name="Wortman J."/>
            <person name="Nusbaum C."/>
            <person name="Birren B."/>
        </authorList>
    </citation>
    <scope>NUCLEOTIDE SEQUENCE [LARGE SCALE GENOMIC DNA]</scope>
    <source>
        <strain evidence="5 6">NF135/5.C10</strain>
    </source>
</reference>
<keyword evidence="3" id="KW-0175">Coiled coil</keyword>
<feature type="region of interest" description="Disordered" evidence="4">
    <location>
        <begin position="1"/>
        <end position="40"/>
    </location>
</feature>
<keyword evidence="2" id="KW-0804">Transcription</keyword>
<dbReference type="GO" id="GO:0042800">
    <property type="term" value="F:histone H3K4 methyltransferase activity"/>
    <property type="evidence" value="ECO:0007669"/>
    <property type="project" value="TreeGrafter"/>
</dbReference>
<evidence type="ECO:0000256" key="3">
    <source>
        <dbReference type="SAM" id="Coils"/>
    </source>
</evidence>
<gene>
    <name evidence="5" type="ORF">PFNF135_04592</name>
</gene>
<dbReference type="GO" id="GO:0035097">
    <property type="term" value="C:histone methyltransferase complex"/>
    <property type="evidence" value="ECO:0007669"/>
    <property type="project" value="TreeGrafter"/>
</dbReference>